<organism evidence="1 2">
    <name type="scientific">Clunio marinus</name>
    <dbReference type="NCBI Taxonomy" id="568069"/>
    <lineage>
        <taxon>Eukaryota</taxon>
        <taxon>Metazoa</taxon>
        <taxon>Ecdysozoa</taxon>
        <taxon>Arthropoda</taxon>
        <taxon>Hexapoda</taxon>
        <taxon>Insecta</taxon>
        <taxon>Pterygota</taxon>
        <taxon>Neoptera</taxon>
        <taxon>Endopterygota</taxon>
        <taxon>Diptera</taxon>
        <taxon>Nematocera</taxon>
        <taxon>Chironomoidea</taxon>
        <taxon>Chironomidae</taxon>
        <taxon>Clunio</taxon>
    </lineage>
</organism>
<gene>
    <name evidence="1" type="ORF">CLUMA_CG002130</name>
</gene>
<proteinExistence type="predicted"/>
<evidence type="ECO:0000313" key="1">
    <source>
        <dbReference type="EMBL" id="CRK88353.1"/>
    </source>
</evidence>
<dbReference type="AlphaFoldDB" id="A0A1J1HQ64"/>
<keyword evidence="2" id="KW-1185">Reference proteome</keyword>
<evidence type="ECO:0000313" key="2">
    <source>
        <dbReference type="Proteomes" id="UP000183832"/>
    </source>
</evidence>
<reference evidence="1 2" key="1">
    <citation type="submission" date="2015-04" db="EMBL/GenBank/DDBJ databases">
        <authorList>
            <person name="Syromyatnikov M.Y."/>
            <person name="Popov V.N."/>
        </authorList>
    </citation>
    <scope>NUCLEOTIDE SEQUENCE [LARGE SCALE GENOMIC DNA]</scope>
</reference>
<name>A0A1J1HQ64_9DIPT</name>
<protein>
    <submittedName>
        <fullName evidence="1">CLUMA_CG002130, isoform A</fullName>
    </submittedName>
</protein>
<accession>A0A1J1HQ64</accession>
<sequence>MRERTQLAHEKAKIEVFLNDSDPIRFHAQYGFHLTSTQCALNEISFLRLLLCHHQLHLRFSIPFY</sequence>
<dbReference type="Proteomes" id="UP000183832">
    <property type="component" value="Unassembled WGS sequence"/>
</dbReference>
<dbReference type="EMBL" id="CVRI01000006">
    <property type="protein sequence ID" value="CRK88353.1"/>
    <property type="molecule type" value="Genomic_DNA"/>
</dbReference>